<dbReference type="PROSITE" id="PS00122">
    <property type="entry name" value="CARBOXYLESTERASE_B_1"/>
    <property type="match status" value="1"/>
</dbReference>
<dbReference type="RefSeq" id="WP_159798395.1">
    <property type="nucleotide sequence ID" value="NZ_WTYM01000063.1"/>
</dbReference>
<evidence type="ECO:0000256" key="1">
    <source>
        <dbReference type="ARBA" id="ARBA00005964"/>
    </source>
</evidence>
<dbReference type="PANTHER" id="PTHR11559">
    <property type="entry name" value="CARBOXYLESTERASE"/>
    <property type="match status" value="1"/>
</dbReference>
<dbReference type="Pfam" id="PF00135">
    <property type="entry name" value="COesterase"/>
    <property type="match status" value="2"/>
</dbReference>
<reference evidence="5 6" key="1">
    <citation type="submission" date="2019-12" db="EMBL/GenBank/DDBJ databases">
        <title>Genomic-based taxomic classification of the family Erythrobacteraceae.</title>
        <authorList>
            <person name="Xu L."/>
        </authorList>
    </citation>
    <scope>NUCLEOTIDE SEQUENCE [LARGE SCALE GENOMIC DNA]</scope>
    <source>
        <strain evidence="5 6">MCCC 1K01500</strain>
    </source>
</reference>
<dbReference type="SUPFAM" id="SSF53474">
    <property type="entry name" value="alpha/beta-Hydrolases"/>
    <property type="match status" value="1"/>
</dbReference>
<dbReference type="InterPro" id="IPR002018">
    <property type="entry name" value="CarbesteraseB"/>
</dbReference>
<organism evidence="5 6">
    <name type="scientific">Croceibacterium salegens</name>
    <dbReference type="NCBI Taxonomy" id="1737568"/>
    <lineage>
        <taxon>Bacteria</taxon>
        <taxon>Pseudomonadati</taxon>
        <taxon>Pseudomonadota</taxon>
        <taxon>Alphaproteobacteria</taxon>
        <taxon>Sphingomonadales</taxon>
        <taxon>Erythrobacteraceae</taxon>
        <taxon>Croceibacterium</taxon>
    </lineage>
</organism>
<dbReference type="Gene3D" id="3.40.50.1820">
    <property type="entry name" value="alpha/beta hydrolase"/>
    <property type="match status" value="2"/>
</dbReference>
<keyword evidence="6" id="KW-1185">Reference proteome</keyword>
<sequence length="476" mass="48857">MPARRWLAVAATLALAACNASQSPTEVATTEGIVAGSLEGGVLSWKGIPFAAPPVGDLRWRAPQPAKSWDGIRQATEYGSDCMQLPFPSDAAPLGTPPAEDCLYANVWKPEGATGKLPVIFWIYGGGFVNGGSSPPTYTGANLAKQGVMVVSANYRVGRFGTFAHPQLTAADPDGGLLGNYGYLDQIAALKWVKDNIAVFGGDPDNVTIVGESAGGMSVHFLVTSPLAKGLFAKAVVMSGGDGQGMGGNNLAGAEKIGVDFAKAKGIAEDDPDALGKLRALSADDVTDGLNLAALFAPLGAPRTFASPFADGKIAVDVAKAYADGKFDHVPMMIGATSDDIGGKTGSMIGGARSLSAAISRQGVPVYEYRFSYVAETLDPGNGAQHASDIPFFFDTQAIKYGDATTARDNAMGKAISTYLVNFAKSGDPNGGELPTWPAYSTAGDEIMDFATDGTAKAVKDPLGAEIDAAQAGAGG</sequence>
<keyword evidence="2 3" id="KW-0378">Hydrolase</keyword>
<dbReference type="InterPro" id="IPR019826">
    <property type="entry name" value="Carboxylesterase_B_AS"/>
</dbReference>
<dbReference type="InterPro" id="IPR050309">
    <property type="entry name" value="Type-B_Carboxylest/Lipase"/>
</dbReference>
<evidence type="ECO:0000259" key="4">
    <source>
        <dbReference type="Pfam" id="PF00135"/>
    </source>
</evidence>
<evidence type="ECO:0000313" key="5">
    <source>
        <dbReference type="EMBL" id="MXO61371.1"/>
    </source>
</evidence>
<dbReference type="OrthoDB" id="9775851at2"/>
<accession>A0A6I4SZE2</accession>
<evidence type="ECO:0000256" key="3">
    <source>
        <dbReference type="RuleBase" id="RU361235"/>
    </source>
</evidence>
<dbReference type="InterPro" id="IPR029058">
    <property type="entry name" value="AB_hydrolase_fold"/>
</dbReference>
<evidence type="ECO:0000256" key="2">
    <source>
        <dbReference type="ARBA" id="ARBA00022801"/>
    </source>
</evidence>
<feature type="domain" description="Carboxylesterase type B" evidence="4">
    <location>
        <begin position="355"/>
        <end position="455"/>
    </location>
</feature>
<dbReference type="EMBL" id="WTYM01000063">
    <property type="protein sequence ID" value="MXO61371.1"/>
    <property type="molecule type" value="Genomic_DNA"/>
</dbReference>
<dbReference type="PROSITE" id="PS51257">
    <property type="entry name" value="PROKAR_LIPOPROTEIN"/>
    <property type="match status" value="1"/>
</dbReference>
<dbReference type="Proteomes" id="UP000433652">
    <property type="component" value="Unassembled WGS sequence"/>
</dbReference>
<gene>
    <name evidence="5" type="ORF">GRI89_17655</name>
</gene>
<protein>
    <recommendedName>
        <fullName evidence="3">Carboxylic ester hydrolase</fullName>
        <ecNumber evidence="3">3.1.1.-</ecNumber>
    </recommendedName>
</protein>
<name>A0A6I4SZE2_9SPHN</name>
<keyword evidence="3" id="KW-0732">Signal</keyword>
<comment type="caution">
    <text evidence="5">The sequence shown here is derived from an EMBL/GenBank/DDBJ whole genome shotgun (WGS) entry which is preliminary data.</text>
</comment>
<feature type="chain" id="PRO_5026372162" description="Carboxylic ester hydrolase" evidence="3">
    <location>
        <begin position="23"/>
        <end position="476"/>
    </location>
</feature>
<dbReference type="EC" id="3.1.1.-" evidence="3"/>
<comment type="similarity">
    <text evidence="1 3">Belongs to the type-B carboxylesterase/lipase family.</text>
</comment>
<proteinExistence type="inferred from homology"/>
<evidence type="ECO:0000313" key="6">
    <source>
        <dbReference type="Proteomes" id="UP000433652"/>
    </source>
</evidence>
<dbReference type="GO" id="GO:0016787">
    <property type="term" value="F:hydrolase activity"/>
    <property type="evidence" value="ECO:0007669"/>
    <property type="project" value="UniProtKB-KW"/>
</dbReference>
<feature type="domain" description="Carboxylesterase type B" evidence="4">
    <location>
        <begin position="25"/>
        <end position="342"/>
    </location>
</feature>
<dbReference type="AlphaFoldDB" id="A0A6I4SZE2"/>
<feature type="signal peptide" evidence="3">
    <location>
        <begin position="1"/>
        <end position="22"/>
    </location>
</feature>